<dbReference type="Gene3D" id="3.30.40.10">
    <property type="entry name" value="Zinc/RING finger domain, C3HC4 (zinc finger)"/>
    <property type="match status" value="1"/>
</dbReference>
<dbReference type="InterPro" id="IPR013083">
    <property type="entry name" value="Znf_RING/FYVE/PHD"/>
</dbReference>
<feature type="domain" description="RING-CH-type" evidence="4">
    <location>
        <begin position="1"/>
        <end position="35"/>
    </location>
</feature>
<sequence length="196" mass="22982">MSYVHVKCLQRWRNTSTSRSAFFSCPQCKYQYRFARTQIVGIATNPGILHSLRVYYRSLMPQSCRRRHLRHPLHAPCSALVLRHHLLHVVVRRTLRHFLLSYRLLLQFLVFSRRCCAGPHPRCPPCPPGSRRQRRPNLWAGRRPVRVRTSFGTRFPPVLHSPLLTRPPHDWCWLPRANAPLATIHQSRTIPCPLPL</sequence>
<evidence type="ECO:0000313" key="6">
    <source>
        <dbReference type="Proteomes" id="UP001215598"/>
    </source>
</evidence>
<dbReference type="SUPFAM" id="SSF57850">
    <property type="entry name" value="RING/U-box"/>
    <property type="match status" value="1"/>
</dbReference>
<comment type="caution">
    <text evidence="5">The sequence shown here is derived from an EMBL/GenBank/DDBJ whole genome shotgun (WGS) entry which is preliminary data.</text>
</comment>
<dbReference type="EMBL" id="JARKIB010000001">
    <property type="protein sequence ID" value="KAJ7786233.1"/>
    <property type="molecule type" value="Genomic_DNA"/>
</dbReference>
<evidence type="ECO:0000313" key="5">
    <source>
        <dbReference type="EMBL" id="KAJ7786233.1"/>
    </source>
</evidence>
<dbReference type="GO" id="GO:0008270">
    <property type="term" value="F:zinc ion binding"/>
    <property type="evidence" value="ECO:0007669"/>
    <property type="project" value="UniProtKB-KW"/>
</dbReference>
<evidence type="ECO:0000259" key="4">
    <source>
        <dbReference type="PROSITE" id="PS51292"/>
    </source>
</evidence>
<name>A0AAD7KI48_9AGAR</name>
<proteinExistence type="predicted"/>
<accession>A0AAD7KI48</accession>
<evidence type="ECO:0000256" key="2">
    <source>
        <dbReference type="ARBA" id="ARBA00022771"/>
    </source>
</evidence>
<evidence type="ECO:0000256" key="3">
    <source>
        <dbReference type="ARBA" id="ARBA00022833"/>
    </source>
</evidence>
<keyword evidence="3" id="KW-0862">Zinc</keyword>
<dbReference type="InterPro" id="IPR011016">
    <property type="entry name" value="Znf_RING-CH"/>
</dbReference>
<evidence type="ECO:0000256" key="1">
    <source>
        <dbReference type="ARBA" id="ARBA00022723"/>
    </source>
</evidence>
<gene>
    <name evidence="5" type="ORF">B0H16DRAFT_23822</name>
</gene>
<keyword evidence="1" id="KW-0479">Metal-binding</keyword>
<organism evidence="5 6">
    <name type="scientific">Mycena metata</name>
    <dbReference type="NCBI Taxonomy" id="1033252"/>
    <lineage>
        <taxon>Eukaryota</taxon>
        <taxon>Fungi</taxon>
        <taxon>Dikarya</taxon>
        <taxon>Basidiomycota</taxon>
        <taxon>Agaricomycotina</taxon>
        <taxon>Agaricomycetes</taxon>
        <taxon>Agaricomycetidae</taxon>
        <taxon>Agaricales</taxon>
        <taxon>Marasmiineae</taxon>
        <taxon>Mycenaceae</taxon>
        <taxon>Mycena</taxon>
    </lineage>
</organism>
<dbReference type="Proteomes" id="UP001215598">
    <property type="component" value="Unassembled WGS sequence"/>
</dbReference>
<reference evidence="5" key="1">
    <citation type="submission" date="2023-03" db="EMBL/GenBank/DDBJ databases">
        <title>Massive genome expansion in bonnet fungi (Mycena s.s.) driven by repeated elements and novel gene families across ecological guilds.</title>
        <authorList>
            <consortium name="Lawrence Berkeley National Laboratory"/>
            <person name="Harder C.B."/>
            <person name="Miyauchi S."/>
            <person name="Viragh M."/>
            <person name="Kuo A."/>
            <person name="Thoen E."/>
            <person name="Andreopoulos B."/>
            <person name="Lu D."/>
            <person name="Skrede I."/>
            <person name="Drula E."/>
            <person name="Henrissat B."/>
            <person name="Morin E."/>
            <person name="Kohler A."/>
            <person name="Barry K."/>
            <person name="LaButti K."/>
            <person name="Morin E."/>
            <person name="Salamov A."/>
            <person name="Lipzen A."/>
            <person name="Mereny Z."/>
            <person name="Hegedus B."/>
            <person name="Baldrian P."/>
            <person name="Stursova M."/>
            <person name="Weitz H."/>
            <person name="Taylor A."/>
            <person name="Grigoriev I.V."/>
            <person name="Nagy L.G."/>
            <person name="Martin F."/>
            <person name="Kauserud H."/>
        </authorList>
    </citation>
    <scope>NUCLEOTIDE SEQUENCE</scope>
    <source>
        <strain evidence="5">CBHHK182m</strain>
    </source>
</reference>
<keyword evidence="6" id="KW-1185">Reference proteome</keyword>
<dbReference type="PROSITE" id="PS51292">
    <property type="entry name" value="ZF_RING_CH"/>
    <property type="match status" value="1"/>
</dbReference>
<protein>
    <recommendedName>
        <fullName evidence="4">RING-CH-type domain-containing protein</fullName>
    </recommendedName>
</protein>
<dbReference type="AlphaFoldDB" id="A0AAD7KI48"/>
<keyword evidence="2" id="KW-0863">Zinc-finger</keyword>